<name>A0A0A9DDW8_ARUDO</name>
<evidence type="ECO:0000313" key="1">
    <source>
        <dbReference type="EMBL" id="JAD81947.1"/>
    </source>
</evidence>
<accession>A0A0A9DDW8</accession>
<organism evidence="1">
    <name type="scientific">Arundo donax</name>
    <name type="common">Giant reed</name>
    <name type="synonym">Donax arundinaceus</name>
    <dbReference type="NCBI Taxonomy" id="35708"/>
    <lineage>
        <taxon>Eukaryota</taxon>
        <taxon>Viridiplantae</taxon>
        <taxon>Streptophyta</taxon>
        <taxon>Embryophyta</taxon>
        <taxon>Tracheophyta</taxon>
        <taxon>Spermatophyta</taxon>
        <taxon>Magnoliopsida</taxon>
        <taxon>Liliopsida</taxon>
        <taxon>Poales</taxon>
        <taxon>Poaceae</taxon>
        <taxon>PACMAD clade</taxon>
        <taxon>Arundinoideae</taxon>
        <taxon>Arundineae</taxon>
        <taxon>Arundo</taxon>
    </lineage>
</organism>
<dbReference type="AlphaFoldDB" id="A0A0A9DDW8"/>
<proteinExistence type="predicted"/>
<reference evidence="1" key="2">
    <citation type="journal article" date="2015" name="Data Brief">
        <title>Shoot transcriptome of the giant reed, Arundo donax.</title>
        <authorList>
            <person name="Barrero R.A."/>
            <person name="Guerrero F.D."/>
            <person name="Moolhuijzen P."/>
            <person name="Goolsby J.A."/>
            <person name="Tidwell J."/>
            <person name="Bellgard S.E."/>
            <person name="Bellgard M.I."/>
        </authorList>
    </citation>
    <scope>NUCLEOTIDE SEQUENCE</scope>
    <source>
        <tissue evidence="1">Shoot tissue taken approximately 20 cm above the soil surface</tissue>
    </source>
</reference>
<reference evidence="1" key="1">
    <citation type="submission" date="2014-09" db="EMBL/GenBank/DDBJ databases">
        <authorList>
            <person name="Magalhaes I.L.F."/>
            <person name="Oliveira U."/>
            <person name="Santos F.R."/>
            <person name="Vidigal T.H.D.A."/>
            <person name="Brescovit A.D."/>
            <person name="Santos A.J."/>
        </authorList>
    </citation>
    <scope>NUCLEOTIDE SEQUENCE</scope>
    <source>
        <tissue evidence="1">Shoot tissue taken approximately 20 cm above the soil surface</tissue>
    </source>
</reference>
<protein>
    <submittedName>
        <fullName evidence="1">Uncharacterized protein</fullName>
    </submittedName>
</protein>
<dbReference type="EMBL" id="GBRH01215948">
    <property type="protein sequence ID" value="JAD81947.1"/>
    <property type="molecule type" value="Transcribed_RNA"/>
</dbReference>
<sequence length="40" mass="4714">MDTPFCCRIAYWIRIRYGYASDTGVIRITAVSRKKEKEKS</sequence>